<organism evidence="2 3">
    <name type="scientific">Hydrocarboniphaga effusa AP103</name>
    <dbReference type="NCBI Taxonomy" id="1172194"/>
    <lineage>
        <taxon>Bacteria</taxon>
        <taxon>Pseudomonadati</taxon>
        <taxon>Pseudomonadota</taxon>
        <taxon>Gammaproteobacteria</taxon>
        <taxon>Nevskiales</taxon>
        <taxon>Nevskiaceae</taxon>
        <taxon>Hydrocarboniphaga</taxon>
    </lineage>
</organism>
<dbReference type="Gene3D" id="3.40.190.10">
    <property type="entry name" value="Periplasmic binding protein-like II"/>
    <property type="match status" value="1"/>
</dbReference>
<evidence type="ECO:0000313" key="3">
    <source>
        <dbReference type="Proteomes" id="UP000003704"/>
    </source>
</evidence>
<evidence type="ECO:0008006" key="4">
    <source>
        <dbReference type="Google" id="ProtNLM"/>
    </source>
</evidence>
<dbReference type="OrthoDB" id="5368544at2"/>
<keyword evidence="3" id="KW-1185">Reference proteome</keyword>
<accession>I8HWW5</accession>
<evidence type="ECO:0000256" key="1">
    <source>
        <dbReference type="SAM" id="SignalP"/>
    </source>
</evidence>
<keyword evidence="1" id="KW-0732">Signal</keyword>
<dbReference type="Proteomes" id="UP000003704">
    <property type="component" value="Unassembled WGS sequence"/>
</dbReference>
<dbReference type="EMBL" id="AKGD01000004">
    <property type="protein sequence ID" value="EIT67851.1"/>
    <property type="molecule type" value="Genomic_DNA"/>
</dbReference>
<gene>
    <name evidence="2" type="ORF">WQQ_42860</name>
</gene>
<name>I8HWW5_9GAMM</name>
<comment type="caution">
    <text evidence="2">The sequence shown here is derived from an EMBL/GenBank/DDBJ whole genome shotgun (WGS) entry which is preliminary data.</text>
</comment>
<feature type="signal peptide" evidence="1">
    <location>
        <begin position="1"/>
        <end position="18"/>
    </location>
</feature>
<evidence type="ECO:0000313" key="2">
    <source>
        <dbReference type="EMBL" id="EIT67851.1"/>
    </source>
</evidence>
<dbReference type="SUPFAM" id="SSF53850">
    <property type="entry name" value="Periplasmic binding protein-like II"/>
    <property type="match status" value="1"/>
</dbReference>
<proteinExistence type="predicted"/>
<feature type="chain" id="PRO_5003713401" description="PBP domain-containing protein" evidence="1">
    <location>
        <begin position="19"/>
        <end position="155"/>
    </location>
</feature>
<dbReference type="STRING" id="1172194.WQQ_42860"/>
<sequence>MLAVAVGLSVLLPSSLRAQTDAQPLLIVVSADNNDAPSADEVAQIFKRRKLFWSNGARIQPVNLPADHPLRQHFARTLLHLSPEAQEEYWNEQYFHGVLPPHVLASEAAVRRFVGDTRAGIGYLSACEAGAHLRVILQVRPDGHLEAPGDLPDCR</sequence>
<dbReference type="AlphaFoldDB" id="I8HWW5"/>
<dbReference type="RefSeq" id="WP_007187221.1">
    <property type="nucleotide sequence ID" value="NZ_AKGD01000004.1"/>
</dbReference>
<protein>
    <recommendedName>
        <fullName evidence="4">PBP domain-containing protein</fullName>
    </recommendedName>
</protein>
<reference evidence="2 3" key="1">
    <citation type="journal article" date="2012" name="J. Bacteriol.">
        <title>Genome Sequence of n-Alkane-Degrading Hydrocarboniphaga effusa Strain AP103T (ATCC BAA-332T).</title>
        <authorList>
            <person name="Chang H.K."/>
            <person name="Zylstra G.J."/>
            <person name="Chae J.C."/>
        </authorList>
    </citation>
    <scope>NUCLEOTIDE SEQUENCE [LARGE SCALE GENOMIC DNA]</scope>
    <source>
        <strain evidence="2 3">AP103</strain>
    </source>
</reference>